<dbReference type="Proteomes" id="UP000199092">
    <property type="component" value="Chromosome I"/>
</dbReference>
<dbReference type="SMART" id="SM01012">
    <property type="entry name" value="ANTAR"/>
    <property type="match status" value="1"/>
</dbReference>
<gene>
    <name evidence="2" type="ORF">SAMN04488543_1994</name>
</gene>
<proteinExistence type="predicted"/>
<dbReference type="STRING" id="546871.SAMN04488543_1994"/>
<dbReference type="Pfam" id="PF03861">
    <property type="entry name" value="ANTAR"/>
    <property type="match status" value="1"/>
</dbReference>
<keyword evidence="3" id="KW-1185">Reference proteome</keyword>
<dbReference type="Pfam" id="PF08447">
    <property type="entry name" value="PAS_3"/>
    <property type="match status" value="1"/>
</dbReference>
<evidence type="ECO:0000313" key="2">
    <source>
        <dbReference type="EMBL" id="SDS58025.1"/>
    </source>
</evidence>
<evidence type="ECO:0000313" key="3">
    <source>
        <dbReference type="Proteomes" id="UP000199092"/>
    </source>
</evidence>
<organism evidence="2 3">
    <name type="scientific">Friedmanniella luteola</name>
    <dbReference type="NCBI Taxonomy" id="546871"/>
    <lineage>
        <taxon>Bacteria</taxon>
        <taxon>Bacillati</taxon>
        <taxon>Actinomycetota</taxon>
        <taxon>Actinomycetes</taxon>
        <taxon>Propionibacteriales</taxon>
        <taxon>Nocardioidaceae</taxon>
        <taxon>Friedmanniella</taxon>
    </lineage>
</organism>
<sequence>MTAHEVESPTVAPGGETVGPVVGQFTWDTVADVWWWSDGLYQLYGYQPAAVAPTLELFLRHKDPADQAQIDLVFSRCAQEGGPFSCHHRIIDARGTRKTVVAIGFGHRNPADTNTDVMQGFLVEVGSGERAEAEEGLQAVLRSRASIEQVKGALMLTHGVTPDGAFHLLRGYSQVYNKKLAAIVAGALAAFHARPPANAVSRSELDRILWDAAQS</sequence>
<dbReference type="SUPFAM" id="SSF55785">
    <property type="entry name" value="PYP-like sensor domain (PAS domain)"/>
    <property type="match status" value="1"/>
</dbReference>
<dbReference type="Gene3D" id="3.30.450.20">
    <property type="entry name" value="PAS domain"/>
    <property type="match status" value="1"/>
</dbReference>
<feature type="domain" description="ANTAR" evidence="1">
    <location>
        <begin position="127"/>
        <end position="188"/>
    </location>
</feature>
<dbReference type="EMBL" id="LT629749">
    <property type="protein sequence ID" value="SDS58025.1"/>
    <property type="molecule type" value="Genomic_DNA"/>
</dbReference>
<dbReference type="InterPro" id="IPR035965">
    <property type="entry name" value="PAS-like_dom_sf"/>
</dbReference>
<dbReference type="PROSITE" id="PS50921">
    <property type="entry name" value="ANTAR"/>
    <property type="match status" value="1"/>
</dbReference>
<dbReference type="InterPro" id="IPR005561">
    <property type="entry name" value="ANTAR"/>
</dbReference>
<dbReference type="RefSeq" id="WP_091412553.1">
    <property type="nucleotide sequence ID" value="NZ_LT629749.1"/>
</dbReference>
<accession>A0A1H1TCH1</accession>
<name>A0A1H1TCH1_9ACTN</name>
<protein>
    <submittedName>
        <fullName evidence="2">PAS fold-containing protein</fullName>
    </submittedName>
</protein>
<evidence type="ECO:0000259" key="1">
    <source>
        <dbReference type="PROSITE" id="PS50921"/>
    </source>
</evidence>
<dbReference type="GO" id="GO:0003723">
    <property type="term" value="F:RNA binding"/>
    <property type="evidence" value="ECO:0007669"/>
    <property type="project" value="InterPro"/>
</dbReference>
<reference evidence="2 3" key="1">
    <citation type="submission" date="2016-10" db="EMBL/GenBank/DDBJ databases">
        <authorList>
            <person name="de Groot N.N."/>
        </authorList>
    </citation>
    <scope>NUCLEOTIDE SEQUENCE [LARGE SCALE GENOMIC DNA]</scope>
    <source>
        <strain evidence="2 3">DSM 21741</strain>
    </source>
</reference>
<dbReference type="InterPro" id="IPR013655">
    <property type="entry name" value="PAS_fold_3"/>
</dbReference>
<dbReference type="InterPro" id="IPR036388">
    <property type="entry name" value="WH-like_DNA-bd_sf"/>
</dbReference>
<dbReference type="AlphaFoldDB" id="A0A1H1TCH1"/>
<dbReference type="OrthoDB" id="3787288at2"/>
<dbReference type="Gene3D" id="1.10.10.10">
    <property type="entry name" value="Winged helix-like DNA-binding domain superfamily/Winged helix DNA-binding domain"/>
    <property type="match status" value="1"/>
</dbReference>